<sequence>MKNPSGRTKQASVGIPTEPVGSIPRPPELQDAMLAHAQGEMTSKELDILFDKAVSETINEFEATGSPVVSDGEQTKSSFATYPLDGLDNLATDGIIISFADGHTRQLPRLTKGPFRYAAYAGSYLARAREFATRPVKQAVISASAMSLLYPEEGLPDYPREQFLADLIKEAVADIRSCFDNGAYQVQIDFTEGRLAVKLDPSRQLLQQFIDLNNQVLSYFTEEERQRIGFHTCPGGDHDSTHSADVDYGELLPLLLTLSASNFYVQMASEEDPEKYLQIIADNLRPNQRIYVGVIDVTSEEIESVETVRDRVFLAAKYIPLAQLGTTDDCGFSPFSDDVATSRATAFAKITARIQGTQLAYAQLK</sequence>
<gene>
    <name evidence="3" type="ordered locus">Glov_3721</name>
</gene>
<dbReference type="GO" id="GO:0008270">
    <property type="term" value="F:zinc ion binding"/>
    <property type="evidence" value="ECO:0007669"/>
    <property type="project" value="InterPro"/>
</dbReference>
<evidence type="ECO:0000313" key="4">
    <source>
        <dbReference type="Proteomes" id="UP000002420"/>
    </source>
</evidence>
<dbReference type="SUPFAM" id="SSF51726">
    <property type="entry name" value="UROD/MetE-like"/>
    <property type="match status" value="1"/>
</dbReference>
<dbReference type="PANTHER" id="PTHR43844:SF2">
    <property type="entry name" value="SYNTHASE, VITAMIN-B12 INDEPENDENT, PUTATIVE (AFU_ORTHOLOGUE AFUA_3G12060)-RELATED"/>
    <property type="match status" value="1"/>
</dbReference>
<evidence type="ECO:0000259" key="2">
    <source>
        <dbReference type="Pfam" id="PF01717"/>
    </source>
</evidence>
<feature type="domain" description="Cobalamin-independent methionine synthase MetE C-terminal/archaeal" evidence="2">
    <location>
        <begin position="16"/>
        <end position="334"/>
    </location>
</feature>
<keyword evidence="3" id="KW-0614">Plasmid</keyword>
<protein>
    <submittedName>
        <fullName evidence="3">Methionine synthase vitamin-B12 independent</fullName>
    </submittedName>
</protein>
<dbReference type="Gene3D" id="3.20.20.210">
    <property type="match status" value="1"/>
</dbReference>
<dbReference type="InterPro" id="IPR038071">
    <property type="entry name" value="UROD/MetE-like_sf"/>
</dbReference>
<dbReference type="PANTHER" id="PTHR43844">
    <property type="entry name" value="METHIONINE SYNTHASE"/>
    <property type="match status" value="1"/>
</dbReference>
<organism evidence="3 4">
    <name type="scientific">Trichlorobacter lovleyi (strain ATCC BAA-1151 / DSM 17278 / SZ)</name>
    <name type="common">Geobacter lovleyi</name>
    <dbReference type="NCBI Taxonomy" id="398767"/>
    <lineage>
        <taxon>Bacteria</taxon>
        <taxon>Pseudomonadati</taxon>
        <taxon>Thermodesulfobacteriota</taxon>
        <taxon>Desulfuromonadia</taxon>
        <taxon>Geobacterales</taxon>
        <taxon>Geobacteraceae</taxon>
        <taxon>Trichlorobacter</taxon>
    </lineage>
</organism>
<dbReference type="Proteomes" id="UP000002420">
    <property type="component" value="Plasmid pGLOV01"/>
</dbReference>
<reference evidence="3 4" key="1">
    <citation type="submission" date="2008-05" db="EMBL/GenBank/DDBJ databases">
        <title>Complete sequence of plasmid of Geobacter lovleyi SZ.</title>
        <authorList>
            <consortium name="US DOE Joint Genome Institute"/>
            <person name="Lucas S."/>
            <person name="Copeland A."/>
            <person name="Lapidus A."/>
            <person name="Glavina del Rio T."/>
            <person name="Dalin E."/>
            <person name="Tice H."/>
            <person name="Bruce D."/>
            <person name="Goodwin L."/>
            <person name="Pitluck S."/>
            <person name="Chertkov O."/>
            <person name="Meincke L."/>
            <person name="Brettin T."/>
            <person name="Detter J.C."/>
            <person name="Han C."/>
            <person name="Tapia R."/>
            <person name="Kuske C.R."/>
            <person name="Schmutz J."/>
            <person name="Larimer F."/>
            <person name="Land M."/>
            <person name="Hauser L."/>
            <person name="Kyrpides N."/>
            <person name="Mikhailova N."/>
            <person name="Sung Y."/>
            <person name="Fletcher K.E."/>
            <person name="Ritalahti K.M."/>
            <person name="Loeffler F.E."/>
            <person name="Richardson P."/>
        </authorList>
    </citation>
    <scope>NUCLEOTIDE SEQUENCE [LARGE SCALE GENOMIC DNA]</scope>
    <source>
        <strain evidence="4">ATCC BAA-1151 / DSM 17278 / SZ</strain>
        <plasmid evidence="4">Plasmid pGLOV01</plasmid>
    </source>
</reference>
<geneLocation type="plasmid" evidence="3 4">
    <name>pGLOV01</name>
</geneLocation>
<dbReference type="RefSeq" id="WP_012471736.1">
    <property type="nucleotide sequence ID" value="NC_010815.1"/>
</dbReference>
<keyword evidence="4" id="KW-1185">Reference proteome</keyword>
<evidence type="ECO:0000256" key="1">
    <source>
        <dbReference type="SAM" id="MobiDB-lite"/>
    </source>
</evidence>
<dbReference type="GO" id="GO:0009086">
    <property type="term" value="P:methionine biosynthetic process"/>
    <property type="evidence" value="ECO:0007669"/>
    <property type="project" value="InterPro"/>
</dbReference>
<dbReference type="AlphaFoldDB" id="B3EBY7"/>
<feature type="region of interest" description="Disordered" evidence="1">
    <location>
        <begin position="1"/>
        <end position="26"/>
    </location>
</feature>
<dbReference type="GO" id="GO:0003871">
    <property type="term" value="F:5-methyltetrahydropteroyltriglutamate-homocysteine S-methyltransferase activity"/>
    <property type="evidence" value="ECO:0007669"/>
    <property type="project" value="InterPro"/>
</dbReference>
<dbReference type="HOGENOM" id="CLU_744069_0_0_7"/>
<dbReference type="OrthoDB" id="244285at2"/>
<dbReference type="KEGG" id="glo:Glov_3721"/>
<dbReference type="eggNOG" id="COG0620">
    <property type="taxonomic scope" value="Bacteria"/>
</dbReference>
<accession>B3EBY7</accession>
<proteinExistence type="predicted"/>
<evidence type="ECO:0000313" key="3">
    <source>
        <dbReference type="EMBL" id="ACD97419.1"/>
    </source>
</evidence>
<dbReference type="InterPro" id="IPR002629">
    <property type="entry name" value="Met_Synth_C/arc"/>
</dbReference>
<name>B3EBY7_TRIL1</name>
<dbReference type="Pfam" id="PF01717">
    <property type="entry name" value="Meth_synt_2"/>
    <property type="match status" value="1"/>
</dbReference>
<feature type="compositionally biased region" description="Polar residues" evidence="1">
    <location>
        <begin position="1"/>
        <end position="11"/>
    </location>
</feature>
<dbReference type="EMBL" id="CP001090">
    <property type="protein sequence ID" value="ACD97419.1"/>
    <property type="molecule type" value="Genomic_DNA"/>
</dbReference>